<feature type="repeat" description="TPR" evidence="1">
    <location>
        <begin position="566"/>
        <end position="599"/>
    </location>
</feature>
<feature type="region of interest" description="Disordered" evidence="2">
    <location>
        <begin position="33"/>
        <end position="73"/>
    </location>
</feature>
<sequence length="614" mass="68762">MKINSSQLPTLSQIISSLFILIASSENVLAAPQNQDQQIPYAKPVKSRSNVKPAATSQHHAQEDVSSQETAGQSATGLSKDILYKLTASDIALQRGEWQAPFVTIMSLAQQTRDPRLAKRAVEIAMSAQQIDESMAAVRLWRELDANSQEADQTYLSLMVIKNDYPALEKFFLGLLKTSSTESRSDIIYQAQRSLSRTREQKTALLSLEKILADDATTMPGHIALSRAAYRSGDIERAQQEAKAALALDPSSELGILTLAHATEKTAAFALIANFLKQYPRAKEVRLAYATMLVESKQLELAKNEFLGFLQAPDQSSLSRNQILYTLGSIEMEMGQLDVAENYFKELISRLSSEDDASSAYISMAQIALQRKDKQTADLWLSKVPFDDGKNPAWFNIQMRRALLLASDKKFLEARQFLQTVTASKDIEQAQLLQTEAQIMRDAGQTTEAFVLLQMALGEFPQSTDLIYDYAMLAESLKFYPEMEMALKQLIQIAPNNAFAYNALGYSYADRNLQLDEALTLIEAANQLSPNDPYILDSLGWVKYRLKQYPDAEQFLRRSLSMRQDADVSVHLAEVLWAQSKKDEAMQLFTAAHKKDPQNSLLKDTLQRLELTLP</sequence>
<keyword evidence="5" id="KW-1185">Reference proteome</keyword>
<gene>
    <name evidence="4" type="ORF">H8K52_17795</name>
</gene>
<dbReference type="PANTHER" id="PTHR12558:SF13">
    <property type="entry name" value="CELL DIVISION CYCLE PROTEIN 27 HOMOLOG"/>
    <property type="match status" value="1"/>
</dbReference>
<feature type="signal peptide" evidence="3">
    <location>
        <begin position="1"/>
        <end position="30"/>
    </location>
</feature>
<comment type="caution">
    <text evidence="4">The sequence shown here is derived from an EMBL/GenBank/DDBJ whole genome shotgun (WGS) entry which is preliminary data.</text>
</comment>
<evidence type="ECO:0000256" key="2">
    <source>
        <dbReference type="SAM" id="MobiDB-lite"/>
    </source>
</evidence>
<dbReference type="RefSeq" id="WP_186924262.1">
    <property type="nucleotide sequence ID" value="NZ_JACOFW010000027.1"/>
</dbReference>
<dbReference type="Proteomes" id="UP000648257">
    <property type="component" value="Unassembled WGS sequence"/>
</dbReference>
<evidence type="ECO:0000313" key="5">
    <source>
        <dbReference type="Proteomes" id="UP000648257"/>
    </source>
</evidence>
<name>A0ABR6X966_9BURK</name>
<dbReference type="SMART" id="SM00028">
    <property type="entry name" value="TPR"/>
    <property type="match status" value="5"/>
</dbReference>
<dbReference type="EMBL" id="JACOFW010000027">
    <property type="protein sequence ID" value="MBC3809198.1"/>
    <property type="molecule type" value="Genomic_DNA"/>
</dbReference>
<feature type="chain" id="PRO_5046814399" evidence="3">
    <location>
        <begin position="31"/>
        <end position="614"/>
    </location>
</feature>
<dbReference type="Pfam" id="PF13181">
    <property type="entry name" value="TPR_8"/>
    <property type="match status" value="1"/>
</dbReference>
<dbReference type="Pfam" id="PF13432">
    <property type="entry name" value="TPR_16"/>
    <property type="match status" value="1"/>
</dbReference>
<keyword evidence="3" id="KW-0732">Signal</keyword>
<evidence type="ECO:0000256" key="3">
    <source>
        <dbReference type="SAM" id="SignalP"/>
    </source>
</evidence>
<dbReference type="InterPro" id="IPR011990">
    <property type="entry name" value="TPR-like_helical_dom_sf"/>
</dbReference>
<dbReference type="PROSITE" id="PS50005">
    <property type="entry name" value="TPR"/>
    <property type="match status" value="1"/>
</dbReference>
<organism evidence="4 5">
    <name type="scientific">Undibacterium seohonense</name>
    <dbReference type="NCBI Taxonomy" id="1344950"/>
    <lineage>
        <taxon>Bacteria</taxon>
        <taxon>Pseudomonadati</taxon>
        <taxon>Pseudomonadota</taxon>
        <taxon>Betaproteobacteria</taxon>
        <taxon>Burkholderiales</taxon>
        <taxon>Oxalobacteraceae</taxon>
        <taxon>Undibacterium</taxon>
    </lineage>
</organism>
<reference evidence="4 5" key="1">
    <citation type="submission" date="2020-08" db="EMBL/GenBank/DDBJ databases">
        <title>Novel species isolated from subtropical streams in China.</title>
        <authorList>
            <person name="Lu H."/>
        </authorList>
    </citation>
    <scope>NUCLEOTIDE SEQUENCE [LARGE SCALE GENOMIC DNA]</scope>
    <source>
        <strain evidence="4 5">KACC 16656</strain>
    </source>
</reference>
<dbReference type="Gene3D" id="1.25.40.10">
    <property type="entry name" value="Tetratricopeptide repeat domain"/>
    <property type="match status" value="3"/>
</dbReference>
<accession>A0ABR6X966</accession>
<evidence type="ECO:0000256" key="1">
    <source>
        <dbReference type="PROSITE-ProRule" id="PRU00339"/>
    </source>
</evidence>
<dbReference type="PANTHER" id="PTHR12558">
    <property type="entry name" value="CELL DIVISION CYCLE 16,23,27"/>
    <property type="match status" value="1"/>
</dbReference>
<dbReference type="SUPFAM" id="SSF48452">
    <property type="entry name" value="TPR-like"/>
    <property type="match status" value="2"/>
</dbReference>
<evidence type="ECO:0000313" key="4">
    <source>
        <dbReference type="EMBL" id="MBC3809198.1"/>
    </source>
</evidence>
<feature type="compositionally biased region" description="Polar residues" evidence="2">
    <location>
        <begin position="47"/>
        <end position="73"/>
    </location>
</feature>
<protein>
    <submittedName>
        <fullName evidence="4">Tetratricopeptide repeat protein</fullName>
    </submittedName>
</protein>
<dbReference type="InterPro" id="IPR019734">
    <property type="entry name" value="TPR_rpt"/>
</dbReference>
<proteinExistence type="predicted"/>
<keyword evidence="1" id="KW-0802">TPR repeat</keyword>